<dbReference type="Proteomes" id="UP001164761">
    <property type="component" value="Chromosome"/>
</dbReference>
<dbReference type="CDD" id="cd04301">
    <property type="entry name" value="NAT_SF"/>
    <property type="match status" value="1"/>
</dbReference>
<dbReference type="InterPro" id="IPR000182">
    <property type="entry name" value="GNAT_dom"/>
</dbReference>
<feature type="binding site" evidence="6">
    <location>
        <position position="105"/>
    </location>
    <ligand>
        <name>a divalent metal cation</name>
        <dbReference type="ChEBI" id="CHEBI:60240"/>
        <label>1</label>
    </ligand>
</feature>
<reference evidence="9" key="1">
    <citation type="submission" date="2022-08" db="EMBL/GenBank/DDBJ databases">
        <title>Alicyclobacillus fastidiosus DSM 17978, complete genome.</title>
        <authorList>
            <person name="Wang Q."/>
            <person name="Cai R."/>
            <person name="Wang Z."/>
        </authorList>
    </citation>
    <scope>NUCLEOTIDE SEQUENCE</scope>
    <source>
        <strain evidence="9">DSM 17978</strain>
    </source>
</reference>
<protein>
    <recommendedName>
        <fullName evidence="6 7">Methionine aminopeptidase</fullName>
        <shortName evidence="6">MAP</shortName>
        <shortName evidence="6">MetAP</shortName>
        <ecNumber evidence="6 7">3.4.11.18</ecNumber>
    </recommendedName>
    <alternativeName>
        <fullName evidence="6">Peptidase M</fullName>
    </alternativeName>
</protein>
<comment type="cofactor">
    <cofactor evidence="6">
        <name>Co(2+)</name>
        <dbReference type="ChEBI" id="CHEBI:48828"/>
    </cofactor>
    <cofactor evidence="6">
        <name>Zn(2+)</name>
        <dbReference type="ChEBI" id="CHEBI:29105"/>
    </cofactor>
    <cofactor evidence="6">
        <name>Mn(2+)</name>
        <dbReference type="ChEBI" id="CHEBI:29035"/>
    </cofactor>
    <cofactor evidence="6">
        <name>Fe(2+)</name>
        <dbReference type="ChEBI" id="CHEBI:29033"/>
    </cofactor>
    <text evidence="6">Binds 2 divalent metal cations per subunit. Has a high-affinity and a low affinity metal-binding site. The true nature of the physiological cofactor is under debate. The enzyme is active with cobalt, zinc, manganese or divalent iron ions. Most likely, methionine aminopeptidases function as mononuclear Fe(2+)-metalloproteases under physiological conditions, and the catalytically relevant metal-binding site has been assigned to the histidine-containing high-affinity site.</text>
</comment>
<evidence type="ECO:0000256" key="4">
    <source>
        <dbReference type="ARBA" id="ARBA00022723"/>
    </source>
</evidence>
<dbReference type="InterPro" id="IPR036005">
    <property type="entry name" value="Creatinase/aminopeptidase-like"/>
</dbReference>
<dbReference type="InterPro" id="IPR000994">
    <property type="entry name" value="Pept_M24"/>
</dbReference>
<organism evidence="9 10">
    <name type="scientific">Alicyclobacillus fastidiosus</name>
    <dbReference type="NCBI Taxonomy" id="392011"/>
    <lineage>
        <taxon>Bacteria</taxon>
        <taxon>Bacillati</taxon>
        <taxon>Bacillota</taxon>
        <taxon>Bacilli</taxon>
        <taxon>Bacillales</taxon>
        <taxon>Alicyclobacillaceae</taxon>
        <taxon>Alicyclobacillus</taxon>
    </lineage>
</organism>
<dbReference type="HAMAP" id="MF_01974">
    <property type="entry name" value="MetAP_1"/>
    <property type="match status" value="1"/>
</dbReference>
<evidence type="ECO:0000256" key="5">
    <source>
        <dbReference type="ARBA" id="ARBA00022801"/>
    </source>
</evidence>
<dbReference type="SUPFAM" id="SSF55729">
    <property type="entry name" value="Acyl-CoA N-acyltransferases (Nat)"/>
    <property type="match status" value="1"/>
</dbReference>
<feature type="binding site" evidence="6">
    <location>
        <position position="232"/>
    </location>
    <ligand>
        <name>a divalent metal cation</name>
        <dbReference type="ChEBI" id="CHEBI:60240"/>
        <label>2</label>
        <note>catalytic</note>
    </ligand>
</feature>
<name>A0ABY6ZDZ5_9BACL</name>
<comment type="function">
    <text evidence="1 6">Removes the N-terminal methionine from nascent proteins. The N-terminal methionine is often cleaved when the second residue in the primary sequence is small and uncharged (Met-Ala-, Cys, Gly, Pro, Ser, Thr, or Val). Requires deformylation of the N(alpha)-formylated initiator methionine before it can be hydrolyzed.</text>
</comment>
<evidence type="ECO:0000256" key="3">
    <source>
        <dbReference type="ARBA" id="ARBA00022670"/>
    </source>
</evidence>
<dbReference type="Pfam" id="PF00557">
    <property type="entry name" value="Peptidase_M24"/>
    <property type="match status" value="1"/>
</dbReference>
<keyword evidence="3 6" id="KW-0645">Protease</keyword>
<proteinExistence type="inferred from homology"/>
<dbReference type="EC" id="3.4.11.18" evidence="6 7"/>
<feature type="binding site" evidence="6">
    <location>
        <position position="201"/>
    </location>
    <ligand>
        <name>a divalent metal cation</name>
        <dbReference type="ChEBI" id="CHEBI:60240"/>
        <label>2</label>
        <note>catalytic</note>
    </ligand>
</feature>
<evidence type="ECO:0000256" key="2">
    <source>
        <dbReference type="ARBA" id="ARBA00022438"/>
    </source>
</evidence>
<feature type="binding site" evidence="6">
    <location>
        <position position="175"/>
    </location>
    <ligand>
        <name>substrate</name>
    </ligand>
</feature>
<evidence type="ECO:0000256" key="7">
    <source>
        <dbReference type="RuleBase" id="RU003653"/>
    </source>
</evidence>
<comment type="catalytic activity">
    <reaction evidence="6 7">
        <text>Release of N-terminal amino acids, preferentially methionine, from peptides and arylamides.</text>
        <dbReference type="EC" id="3.4.11.18"/>
    </reaction>
</comment>
<dbReference type="PRINTS" id="PR00599">
    <property type="entry name" value="MAPEPTIDASE"/>
</dbReference>
<evidence type="ECO:0000256" key="6">
    <source>
        <dbReference type="HAMAP-Rule" id="MF_01974"/>
    </source>
</evidence>
<dbReference type="GO" id="GO:0004239">
    <property type="term" value="F:initiator methionyl aminopeptidase activity"/>
    <property type="evidence" value="ECO:0007669"/>
    <property type="project" value="UniProtKB-EC"/>
</dbReference>
<keyword evidence="4 6" id="KW-0479">Metal-binding</keyword>
<dbReference type="Gene3D" id="3.40.630.30">
    <property type="match status" value="1"/>
</dbReference>
<keyword evidence="5 6" id="KW-0378">Hydrolase</keyword>
<evidence type="ECO:0000256" key="1">
    <source>
        <dbReference type="ARBA" id="ARBA00002521"/>
    </source>
</evidence>
<evidence type="ECO:0000313" key="10">
    <source>
        <dbReference type="Proteomes" id="UP001164761"/>
    </source>
</evidence>
<feature type="binding site" evidence="6">
    <location>
        <position position="232"/>
    </location>
    <ligand>
        <name>a divalent metal cation</name>
        <dbReference type="ChEBI" id="CHEBI:60240"/>
        <label>1</label>
    </ligand>
</feature>
<evidence type="ECO:0000259" key="8">
    <source>
        <dbReference type="PROSITE" id="PS51186"/>
    </source>
</evidence>
<dbReference type="CDD" id="cd01086">
    <property type="entry name" value="MetAP1"/>
    <property type="match status" value="1"/>
</dbReference>
<dbReference type="InterPro" id="IPR001714">
    <property type="entry name" value="Pept_M24_MAP"/>
</dbReference>
<dbReference type="PANTHER" id="PTHR43330:SF27">
    <property type="entry name" value="METHIONINE AMINOPEPTIDASE"/>
    <property type="match status" value="1"/>
</dbReference>
<comment type="subunit">
    <text evidence="6">Monomer.</text>
</comment>
<evidence type="ECO:0000313" key="9">
    <source>
        <dbReference type="EMBL" id="WAH41064.1"/>
    </source>
</evidence>
<keyword evidence="10" id="KW-1185">Reference proteome</keyword>
<dbReference type="SUPFAM" id="SSF55920">
    <property type="entry name" value="Creatinase/aminopeptidase"/>
    <property type="match status" value="1"/>
</dbReference>
<dbReference type="EMBL" id="CP104067">
    <property type="protein sequence ID" value="WAH41064.1"/>
    <property type="molecule type" value="Genomic_DNA"/>
</dbReference>
<dbReference type="NCBIfam" id="TIGR00500">
    <property type="entry name" value="met_pdase_I"/>
    <property type="match status" value="1"/>
</dbReference>
<dbReference type="PANTHER" id="PTHR43330">
    <property type="entry name" value="METHIONINE AMINOPEPTIDASE"/>
    <property type="match status" value="1"/>
</dbReference>
<feature type="domain" description="N-acetyltransferase" evidence="8">
    <location>
        <begin position="265"/>
        <end position="406"/>
    </location>
</feature>
<accession>A0ABY6ZDZ5</accession>
<dbReference type="InterPro" id="IPR002467">
    <property type="entry name" value="Pept_M24A_MAP1"/>
</dbReference>
<feature type="binding site" evidence="6">
    <location>
        <position position="77"/>
    </location>
    <ligand>
        <name>substrate</name>
    </ligand>
</feature>
<dbReference type="Gene3D" id="3.90.230.10">
    <property type="entry name" value="Creatinase/methionine aminopeptidase superfamily"/>
    <property type="match status" value="1"/>
</dbReference>
<feature type="binding site" evidence="6">
    <location>
        <position position="105"/>
    </location>
    <ligand>
        <name>a divalent metal cation</name>
        <dbReference type="ChEBI" id="CHEBI:60240"/>
        <label>2</label>
        <note>catalytic</note>
    </ligand>
</feature>
<dbReference type="PROSITE" id="PS51186">
    <property type="entry name" value="GNAT"/>
    <property type="match status" value="1"/>
</dbReference>
<sequence length="406" mass="45033">MIHVRTPAEIELFRHCGKVNARIHAELRGLLQPGMTTLELNNKAAELMDLLGVKSSIRIPESFPGDICISINEEVGHGVPGHYALRKGDIVKIDISVEYEGYHTDCAMTHIVGDGDFETQRLLDVTHQALQAGISAAKANQRCSDISYAICKMVEGNGYALIRHAFGHGIGNDLHESPPIANFGPGNRGPRLRPGMVIAIEPVVSAGTRYTLRKENGWTDATIDGSHGAHFEHTVLITDGEPEVLTQSTFLDSWNVHFTLRSGEFTFRAIMDADKPVLLWLAAHEMDSILMHAWGRKVSPQEIFDPDAKTIVLEHKTGNVAGFFVYSEVGDVLHLNTLVIDPKFQGIGIGKQVMERFEDLARKGNLKSTRLCVQTNNHRAMQFYKKLGYVICGTPYLNTLMMRKLL</sequence>
<dbReference type="Pfam" id="PF00583">
    <property type="entry name" value="Acetyltransf_1"/>
    <property type="match status" value="1"/>
</dbReference>
<comment type="similarity">
    <text evidence="6">Belongs to the peptidase M24A family. Methionine aminopeptidase type 1 subfamily.</text>
</comment>
<feature type="binding site" evidence="6">
    <location>
        <position position="168"/>
    </location>
    <ligand>
        <name>a divalent metal cation</name>
        <dbReference type="ChEBI" id="CHEBI:60240"/>
        <label>2</label>
        <note>catalytic</note>
    </ligand>
</feature>
<feature type="binding site" evidence="6">
    <location>
        <position position="94"/>
    </location>
    <ligand>
        <name>a divalent metal cation</name>
        <dbReference type="ChEBI" id="CHEBI:60240"/>
        <label>1</label>
    </ligand>
</feature>
<dbReference type="RefSeq" id="WP_268004964.1">
    <property type="nucleotide sequence ID" value="NZ_BSUT01000001.1"/>
</dbReference>
<dbReference type="InterPro" id="IPR016181">
    <property type="entry name" value="Acyl_CoA_acyltransferase"/>
</dbReference>
<keyword evidence="2 6" id="KW-0031">Aminopeptidase</keyword>
<gene>
    <name evidence="6 9" type="primary">map</name>
    <name evidence="9" type="ORF">NZD89_22725</name>
</gene>